<evidence type="ECO:0000313" key="6">
    <source>
        <dbReference type="Proteomes" id="UP001201262"/>
    </source>
</evidence>
<dbReference type="EC" id="2.4.1.15" evidence="1"/>
<dbReference type="SUPFAM" id="SSF53756">
    <property type="entry name" value="UDP-Glycosyltransferase/glycogen phosphorylase"/>
    <property type="match status" value="1"/>
</dbReference>
<keyword evidence="2" id="KW-0328">Glycosyltransferase</keyword>
<gene>
    <name evidence="5" type="ORF">BGW36DRAFT_65566</name>
</gene>
<dbReference type="GO" id="GO:0003825">
    <property type="term" value="F:alpha,alpha-trehalose-phosphate synthase (UDP-forming) activity"/>
    <property type="evidence" value="ECO:0007669"/>
    <property type="project" value="UniProtKB-EC"/>
</dbReference>
<evidence type="ECO:0000256" key="1">
    <source>
        <dbReference type="ARBA" id="ARBA00012538"/>
    </source>
</evidence>
<dbReference type="CDD" id="cd03788">
    <property type="entry name" value="GT20_TPS"/>
    <property type="match status" value="1"/>
</dbReference>
<dbReference type="GO" id="GO:0004805">
    <property type="term" value="F:trehalose-phosphatase activity"/>
    <property type="evidence" value="ECO:0007669"/>
    <property type="project" value="TreeGrafter"/>
</dbReference>
<dbReference type="PANTHER" id="PTHR10788:SF75">
    <property type="entry name" value="SYNTHASE SUBUNIT OF TREHALOSE-6-PHOSPHATE SYNTHASE_PHOSPHATASE COMPLEX (EUROFUNG)"/>
    <property type="match status" value="1"/>
</dbReference>
<accession>A0AAD4KDY6</accession>
<evidence type="ECO:0000256" key="2">
    <source>
        <dbReference type="ARBA" id="ARBA00022676"/>
    </source>
</evidence>
<dbReference type="InterPro" id="IPR001830">
    <property type="entry name" value="Glyco_trans_20"/>
</dbReference>
<keyword evidence="6" id="KW-1185">Reference proteome</keyword>
<evidence type="ECO:0000313" key="5">
    <source>
        <dbReference type="EMBL" id="KAH8689957.1"/>
    </source>
</evidence>
<dbReference type="PANTHER" id="PTHR10788">
    <property type="entry name" value="TREHALOSE-6-PHOSPHATE SYNTHASE"/>
    <property type="match status" value="1"/>
</dbReference>
<dbReference type="Proteomes" id="UP001201262">
    <property type="component" value="Unassembled WGS sequence"/>
</dbReference>
<protein>
    <recommendedName>
        <fullName evidence="1">alpha,alpha-trehalose-phosphate synthase (UDP-forming)</fullName>
        <ecNumber evidence="1">2.4.1.15</ecNumber>
    </recommendedName>
</protein>
<name>A0AAD4KDY6_9EURO</name>
<dbReference type="RefSeq" id="XP_046066240.1">
    <property type="nucleotide sequence ID" value="XM_046222492.1"/>
</dbReference>
<dbReference type="AlphaFoldDB" id="A0AAD4KDY6"/>
<dbReference type="Gene3D" id="3.40.50.2000">
    <property type="entry name" value="Glycogen Phosphorylase B"/>
    <property type="match status" value="2"/>
</dbReference>
<dbReference type="GeneID" id="70252778"/>
<sequence>MPSIEFAPDTKRNLIVVSNRLPLSVKRNEDGSYQACVSSGGLVTSLSGLTKTTSFRWFGWPGLSPTEPSEREEIRRSLAAHNAMPVFLDEKLAQAHYNGFSNSILWPTLHYQSGVAFDDEPWKAYIKVNEIFADYITDAAQNGELIWVHDYHLMLLPQMVRERMLRKGKSACIGFSLHTPFPAGEALRVLPVAKELLQGMLSSTLVGFHTDDYKLNFTESCQNLLGAQPQDSTILYKDRLVRVGRFTVGIDPEKFTETLKVDQVQSRIEQLGERYKGVKLILGVDRLDYIKGLTQKLHGYEQFLTDYPNWQGKIVLIQVAVPSREDVREYQDLETQISCQVGKINGRFGKPEYSPIIYLHRSIPFTELAALYSVADICLLTSHRDGMNLVAFEYVACQEQRNGVLVLSEFAGASAFMGKGAVQFHPANIKEISQSIHKALLMSKEERKERYDMLRHFVDTNTSTRWGQTFVEELSKGAV</sequence>
<dbReference type="GO" id="GO:0034605">
    <property type="term" value="P:cellular response to heat"/>
    <property type="evidence" value="ECO:0007669"/>
    <property type="project" value="TreeGrafter"/>
</dbReference>
<dbReference type="GO" id="GO:0005946">
    <property type="term" value="C:alpha,alpha-trehalose-phosphate synthase complex (UDP-forming)"/>
    <property type="evidence" value="ECO:0007669"/>
    <property type="project" value="TreeGrafter"/>
</dbReference>
<dbReference type="GO" id="GO:0005992">
    <property type="term" value="P:trehalose biosynthetic process"/>
    <property type="evidence" value="ECO:0007669"/>
    <property type="project" value="InterPro"/>
</dbReference>
<reference evidence="5" key="1">
    <citation type="submission" date="2021-12" db="EMBL/GenBank/DDBJ databases">
        <title>Convergent genome expansion in fungi linked to evolution of root-endophyte symbiosis.</title>
        <authorList>
            <consortium name="DOE Joint Genome Institute"/>
            <person name="Ke Y.-H."/>
            <person name="Bonito G."/>
            <person name="Liao H.-L."/>
            <person name="Looney B."/>
            <person name="Rojas-Flechas A."/>
            <person name="Nash J."/>
            <person name="Hameed K."/>
            <person name="Schadt C."/>
            <person name="Martin F."/>
            <person name="Crous P.W."/>
            <person name="Miettinen O."/>
            <person name="Magnuson J.K."/>
            <person name="Labbe J."/>
            <person name="Jacobson D."/>
            <person name="Doktycz M.J."/>
            <person name="Veneault-Fourrey C."/>
            <person name="Kuo A."/>
            <person name="Mondo S."/>
            <person name="Calhoun S."/>
            <person name="Riley R."/>
            <person name="Ohm R."/>
            <person name="LaButti K."/>
            <person name="Andreopoulos B."/>
            <person name="Pangilinan J."/>
            <person name="Nolan M."/>
            <person name="Tritt A."/>
            <person name="Clum A."/>
            <person name="Lipzen A."/>
            <person name="Daum C."/>
            <person name="Barry K."/>
            <person name="Grigoriev I.V."/>
            <person name="Vilgalys R."/>
        </authorList>
    </citation>
    <scope>NUCLEOTIDE SEQUENCE</scope>
    <source>
        <strain evidence="5">PMI_201</strain>
    </source>
</reference>
<dbReference type="FunFam" id="3.40.50.2000:FF:000007">
    <property type="entry name" value="Trehalose-6-phosphate synthase"/>
    <property type="match status" value="1"/>
</dbReference>
<comment type="caution">
    <text evidence="5">The sequence shown here is derived from an EMBL/GenBank/DDBJ whole genome shotgun (WGS) entry which is preliminary data.</text>
</comment>
<comment type="catalytic activity">
    <reaction evidence="4">
        <text>D-glucose 6-phosphate + UDP-alpha-D-glucose = alpha,alpha-trehalose 6-phosphate + UDP + H(+)</text>
        <dbReference type="Rhea" id="RHEA:18889"/>
        <dbReference type="ChEBI" id="CHEBI:15378"/>
        <dbReference type="ChEBI" id="CHEBI:58223"/>
        <dbReference type="ChEBI" id="CHEBI:58429"/>
        <dbReference type="ChEBI" id="CHEBI:58885"/>
        <dbReference type="ChEBI" id="CHEBI:61548"/>
        <dbReference type="EC" id="2.4.1.15"/>
    </reaction>
</comment>
<proteinExistence type="predicted"/>
<organism evidence="5 6">
    <name type="scientific">Talaromyces proteolyticus</name>
    <dbReference type="NCBI Taxonomy" id="1131652"/>
    <lineage>
        <taxon>Eukaryota</taxon>
        <taxon>Fungi</taxon>
        <taxon>Dikarya</taxon>
        <taxon>Ascomycota</taxon>
        <taxon>Pezizomycotina</taxon>
        <taxon>Eurotiomycetes</taxon>
        <taxon>Eurotiomycetidae</taxon>
        <taxon>Eurotiales</taxon>
        <taxon>Trichocomaceae</taxon>
        <taxon>Talaromyces</taxon>
        <taxon>Talaromyces sect. Bacilispori</taxon>
    </lineage>
</organism>
<evidence type="ECO:0000256" key="3">
    <source>
        <dbReference type="ARBA" id="ARBA00022679"/>
    </source>
</evidence>
<dbReference type="EMBL" id="JAJTJA010000014">
    <property type="protein sequence ID" value="KAH8689957.1"/>
    <property type="molecule type" value="Genomic_DNA"/>
</dbReference>
<dbReference type="GO" id="GO:0005829">
    <property type="term" value="C:cytosol"/>
    <property type="evidence" value="ECO:0007669"/>
    <property type="project" value="TreeGrafter"/>
</dbReference>
<keyword evidence="3" id="KW-0808">Transferase</keyword>
<evidence type="ECO:0000256" key="4">
    <source>
        <dbReference type="ARBA" id="ARBA00048039"/>
    </source>
</evidence>
<dbReference type="Pfam" id="PF00982">
    <property type="entry name" value="Glyco_transf_20"/>
    <property type="match status" value="1"/>
</dbReference>